<sequence>MDVDGAADVLFQGTVDVPFEDRFWRRPLPAFDEGGEEVIVIGIDDRVALAFGDILFVRQFGTGDDVDAALRDDFAVEDAFIEIAGQVVDLMLPQVCRGSQVAGAVAVKGRIADGQFGFIGIAREDAAKSSCRCGQDTAGAVAGLDVFFDEARQFQLPLVLAALAELCLAELAPRQFQAVLDGDDRIQAADVVGQFLGQALGHVRVVAAGHVDQEDVFRRQDRRIEGGVDRRVDAARDAEDDFVDANGIHEGFQAVVQAGVDVIDLALFRLQVGRRDEALRRFIEIDDGHFFSERRTFDVLRAIFLVGAAGAVESVDILAVVLDARAVDVDGRAVDLVDGLAEQAVAALGLAQGEGRVGNVDEHIDVVHFP</sequence>
<organism evidence="1 2">
    <name type="scientific">Megasphaera elsdenii CAG:570</name>
    <dbReference type="NCBI Taxonomy" id="1263087"/>
    <lineage>
        <taxon>Bacteria</taxon>
        <taxon>Bacillati</taxon>
        <taxon>Bacillota</taxon>
        <taxon>Negativicutes</taxon>
        <taxon>Veillonellales</taxon>
        <taxon>Veillonellaceae</taxon>
        <taxon>Megasphaera</taxon>
    </lineage>
</organism>
<evidence type="ECO:0000313" key="1">
    <source>
        <dbReference type="EMBL" id="CDF04375.1"/>
    </source>
</evidence>
<dbReference type="EMBL" id="CBKE010000067">
    <property type="protein sequence ID" value="CDF04375.1"/>
    <property type="molecule type" value="Genomic_DNA"/>
</dbReference>
<dbReference type="AlphaFoldDB" id="R7MUY3"/>
<accession>R7MUY3</accession>
<gene>
    <name evidence="1" type="ORF">BN715_00736</name>
</gene>
<name>R7MUY3_MEGEL</name>
<protein>
    <submittedName>
        <fullName evidence="1">Uncharacterized protein</fullName>
    </submittedName>
</protein>
<proteinExistence type="predicted"/>
<dbReference type="Proteomes" id="UP000017908">
    <property type="component" value="Unassembled WGS sequence"/>
</dbReference>
<reference evidence="1" key="1">
    <citation type="submission" date="2012-11" db="EMBL/GenBank/DDBJ databases">
        <title>Dependencies among metagenomic species, viruses, plasmids and units of genetic variation.</title>
        <authorList>
            <person name="Nielsen H.B."/>
            <person name="Almeida M."/>
            <person name="Juncker A.S."/>
            <person name="Rasmussen S."/>
            <person name="Li J."/>
            <person name="Sunagawa S."/>
            <person name="Plichta D."/>
            <person name="Gautier L."/>
            <person name="Le Chatelier E."/>
            <person name="Peletier E."/>
            <person name="Bonde I."/>
            <person name="Nielsen T."/>
            <person name="Manichanh C."/>
            <person name="Arumugam M."/>
            <person name="Batto J."/>
            <person name="Santos M.B.Q.D."/>
            <person name="Blom N."/>
            <person name="Borruel N."/>
            <person name="Burgdorf K.S."/>
            <person name="Boumezbeur F."/>
            <person name="Casellas F."/>
            <person name="Dore J."/>
            <person name="Guarner F."/>
            <person name="Hansen T."/>
            <person name="Hildebrand F."/>
            <person name="Kaas R.S."/>
            <person name="Kennedy S."/>
            <person name="Kristiansen K."/>
            <person name="Kultima J.R."/>
            <person name="Leonard P."/>
            <person name="Levenez F."/>
            <person name="Lund O."/>
            <person name="Moumen B."/>
            <person name="Le Paslier D."/>
            <person name="Pons N."/>
            <person name="Pedersen O."/>
            <person name="Prifti E."/>
            <person name="Qin J."/>
            <person name="Raes J."/>
            <person name="Tap J."/>
            <person name="Tims S."/>
            <person name="Ussery D.W."/>
            <person name="Yamada T."/>
            <person name="MetaHit consortium"/>
            <person name="Renault P."/>
            <person name="Sicheritz-Ponten T."/>
            <person name="Bork P."/>
            <person name="Wang J."/>
            <person name="Brunak S."/>
            <person name="Ehrlich S.D."/>
        </authorList>
    </citation>
    <scope>NUCLEOTIDE SEQUENCE [LARGE SCALE GENOMIC DNA]</scope>
</reference>
<evidence type="ECO:0000313" key="2">
    <source>
        <dbReference type="Proteomes" id="UP000017908"/>
    </source>
</evidence>
<comment type="caution">
    <text evidence="1">The sequence shown here is derived from an EMBL/GenBank/DDBJ whole genome shotgun (WGS) entry which is preliminary data.</text>
</comment>